<feature type="transmembrane region" description="Helical" evidence="6">
    <location>
        <begin position="189"/>
        <end position="213"/>
    </location>
</feature>
<feature type="transmembrane region" description="Helical" evidence="6">
    <location>
        <begin position="348"/>
        <end position="368"/>
    </location>
</feature>
<keyword evidence="2" id="KW-1003">Cell membrane</keyword>
<dbReference type="AlphaFoldDB" id="A0A316DT04"/>
<feature type="transmembrane region" description="Helical" evidence="6">
    <location>
        <begin position="234"/>
        <end position="254"/>
    </location>
</feature>
<comment type="subcellular location">
    <subcellularLocation>
        <location evidence="1">Cell membrane</location>
        <topology evidence="1">Multi-pass membrane protein</topology>
    </subcellularLocation>
</comment>
<dbReference type="PANTHER" id="PTHR30250:SF11">
    <property type="entry name" value="O-ANTIGEN TRANSPORTER-RELATED"/>
    <property type="match status" value="1"/>
</dbReference>
<keyword evidence="8" id="KW-1185">Reference proteome</keyword>
<dbReference type="GO" id="GO:0015297">
    <property type="term" value="F:antiporter activity"/>
    <property type="evidence" value="ECO:0007669"/>
    <property type="project" value="InterPro"/>
</dbReference>
<accession>A0A316DT04</accession>
<feature type="transmembrane region" description="Helical" evidence="6">
    <location>
        <begin position="314"/>
        <end position="336"/>
    </location>
</feature>
<evidence type="ECO:0000256" key="3">
    <source>
        <dbReference type="ARBA" id="ARBA00022692"/>
    </source>
</evidence>
<feature type="transmembrane region" description="Helical" evidence="6">
    <location>
        <begin position="132"/>
        <end position="152"/>
    </location>
</feature>
<feature type="transmembrane region" description="Helical" evidence="6">
    <location>
        <begin position="375"/>
        <end position="396"/>
    </location>
</feature>
<name>A0A316DT04_9FLAO</name>
<feature type="transmembrane region" description="Helical" evidence="6">
    <location>
        <begin position="164"/>
        <end position="183"/>
    </location>
</feature>
<feature type="transmembrane region" description="Helical" evidence="6">
    <location>
        <begin position="61"/>
        <end position="83"/>
    </location>
</feature>
<gene>
    <name evidence="7" type="ORF">LX78_00284</name>
</gene>
<evidence type="ECO:0000256" key="1">
    <source>
        <dbReference type="ARBA" id="ARBA00004651"/>
    </source>
</evidence>
<dbReference type="Proteomes" id="UP000245430">
    <property type="component" value="Unassembled WGS sequence"/>
</dbReference>
<keyword evidence="5 6" id="KW-0472">Membrane</keyword>
<reference evidence="7 8" key="1">
    <citation type="submission" date="2018-05" db="EMBL/GenBank/DDBJ databases">
        <title>Genomic Encyclopedia of Archaeal and Bacterial Type Strains, Phase II (KMG-II): from individual species to whole genera.</title>
        <authorList>
            <person name="Goeker M."/>
        </authorList>
    </citation>
    <scope>NUCLEOTIDE SEQUENCE [LARGE SCALE GENOMIC DNA]</scope>
    <source>
        <strain evidence="7 8">DSM 22637</strain>
    </source>
</reference>
<organism evidence="7 8">
    <name type="scientific">Xanthomarina spongicola</name>
    <dbReference type="NCBI Taxonomy" id="570520"/>
    <lineage>
        <taxon>Bacteria</taxon>
        <taxon>Pseudomonadati</taxon>
        <taxon>Bacteroidota</taxon>
        <taxon>Flavobacteriia</taxon>
        <taxon>Flavobacteriales</taxon>
        <taxon>Flavobacteriaceae</taxon>
        <taxon>Xanthomarina</taxon>
    </lineage>
</organism>
<dbReference type="GO" id="GO:0005886">
    <property type="term" value="C:plasma membrane"/>
    <property type="evidence" value="ECO:0007669"/>
    <property type="project" value="UniProtKB-SubCell"/>
</dbReference>
<keyword evidence="3 6" id="KW-0812">Transmembrane</keyword>
<dbReference type="InterPro" id="IPR002528">
    <property type="entry name" value="MATE_fam"/>
</dbReference>
<dbReference type="OrthoDB" id="824226at2"/>
<comment type="caution">
    <text evidence="7">The sequence shown here is derived from an EMBL/GenBank/DDBJ whole genome shotgun (WGS) entry which is preliminary data.</text>
</comment>
<dbReference type="InterPro" id="IPR050833">
    <property type="entry name" value="Poly_Biosynth_Transport"/>
</dbReference>
<feature type="transmembrane region" description="Helical" evidence="6">
    <location>
        <begin position="95"/>
        <end position="116"/>
    </location>
</feature>
<keyword evidence="4 6" id="KW-1133">Transmembrane helix</keyword>
<dbReference type="GO" id="GO:0042910">
    <property type="term" value="F:xenobiotic transmembrane transporter activity"/>
    <property type="evidence" value="ECO:0007669"/>
    <property type="project" value="InterPro"/>
</dbReference>
<feature type="transmembrane region" description="Helical" evidence="6">
    <location>
        <begin position="402"/>
        <end position="424"/>
    </location>
</feature>
<evidence type="ECO:0000256" key="2">
    <source>
        <dbReference type="ARBA" id="ARBA00022475"/>
    </source>
</evidence>
<dbReference type="PANTHER" id="PTHR30250">
    <property type="entry name" value="PST FAMILY PREDICTED COLANIC ACID TRANSPORTER"/>
    <property type="match status" value="1"/>
</dbReference>
<protein>
    <submittedName>
        <fullName evidence="7">O-antigen/teichoic acid export membrane protein</fullName>
    </submittedName>
</protein>
<dbReference type="Pfam" id="PF01554">
    <property type="entry name" value="MatE"/>
    <property type="match status" value="1"/>
</dbReference>
<feature type="transmembrane region" description="Helical" evidence="6">
    <location>
        <begin position="266"/>
        <end position="293"/>
    </location>
</feature>
<sequence>MHKIKKIVIELYNNELISKSVKVLLLRVLGVLLFFSTTLFITNFIDPITVGKYDFTRSTLIILGGLSVIGMNQSIIYYSGYLVSNNAFNHLKQLYIKMIIIIFCISLILGFLYLLINDDFINSFFEKQVSNLILKSVVTIFFYGLTMLNIDVFRAINKIYISELFRNVFRFVFFFLAVIGVYYTNNSNWLVDVFLLNFLLLAIVSTVILLLYFNKIRLTENSFNFSYKTIIKRSWPMAISTIALVLMQSVDVILLGKFTNFETVAYYSAAIKLTTIISLVLTSVNAVFAPKIAELYSNKDFLNLNLSLKKATRLIFILTIPGIVLLAVFSTVFLSFFGEGYMQAKNALIILLLGQTVNALCGSVGVYMNMTGKQNILQIILISSFLLNLILNWLFIPLYGMIGAASATSISMVLWNITGTIYLFKTDKIKTFLN</sequence>
<evidence type="ECO:0000313" key="8">
    <source>
        <dbReference type="Proteomes" id="UP000245430"/>
    </source>
</evidence>
<proteinExistence type="predicted"/>
<evidence type="ECO:0000256" key="6">
    <source>
        <dbReference type="SAM" id="Phobius"/>
    </source>
</evidence>
<evidence type="ECO:0000313" key="7">
    <source>
        <dbReference type="EMBL" id="PWK20582.1"/>
    </source>
</evidence>
<evidence type="ECO:0000256" key="5">
    <source>
        <dbReference type="ARBA" id="ARBA00023136"/>
    </source>
</evidence>
<evidence type="ECO:0000256" key="4">
    <source>
        <dbReference type="ARBA" id="ARBA00022989"/>
    </source>
</evidence>
<dbReference type="RefSeq" id="WP_109680849.1">
    <property type="nucleotide sequence ID" value="NZ_QGGP01000001.1"/>
</dbReference>
<dbReference type="EMBL" id="QGGP01000001">
    <property type="protein sequence ID" value="PWK20582.1"/>
    <property type="molecule type" value="Genomic_DNA"/>
</dbReference>
<feature type="transmembrane region" description="Helical" evidence="6">
    <location>
        <begin position="21"/>
        <end position="41"/>
    </location>
</feature>